<feature type="domain" description="Glycosyl transferase family 1" evidence="2">
    <location>
        <begin position="183"/>
        <end position="349"/>
    </location>
</feature>
<dbReference type="InterPro" id="IPR001296">
    <property type="entry name" value="Glyco_trans_1"/>
</dbReference>
<dbReference type="InterPro" id="IPR028098">
    <property type="entry name" value="Glyco_trans_4-like_N"/>
</dbReference>
<keyword evidence="1" id="KW-0808">Transferase</keyword>
<dbReference type="AlphaFoldDB" id="A0A9Y1BTS9"/>
<organism evidence="4">
    <name type="scientific">Candidatus Heimdallarchaeum endolithica</name>
    <dbReference type="NCBI Taxonomy" id="2876572"/>
    <lineage>
        <taxon>Archaea</taxon>
        <taxon>Promethearchaeati</taxon>
        <taxon>Candidatus Heimdallarchaeota</taxon>
        <taxon>Candidatus Heimdallarchaeia (ex Rinke et al. 2021) (nom. nud.)</taxon>
        <taxon>Candidatus Heimdallarchaeales</taxon>
        <taxon>Candidatus Heimdallarchaeaceae</taxon>
        <taxon>Candidatus Heimdallarchaeum</taxon>
    </lineage>
</organism>
<dbReference type="Pfam" id="PF00534">
    <property type="entry name" value="Glycos_transf_1"/>
    <property type="match status" value="1"/>
</dbReference>
<evidence type="ECO:0000256" key="1">
    <source>
        <dbReference type="ARBA" id="ARBA00022679"/>
    </source>
</evidence>
<name>A0A9Y1BTS9_9ARCH</name>
<dbReference type="SUPFAM" id="SSF53756">
    <property type="entry name" value="UDP-Glycosyltransferase/glycogen phosphorylase"/>
    <property type="match status" value="1"/>
</dbReference>
<sequence length="373" mass="42762">MKLLFVLPKSIESLGGIETTVRNIVKKLEIKGYKIDILCTEWKQKGVKIDNYSQNIRLIKVNRIIFKNKIYLSPQIIKYFNNIKYEYDQIHIHSLHSLTSLCLLYSIKEKTVFTPHFHPSSGSGTVVMKLLLNLYLKIFGKKVLRNVSKLIAVSNYEKDLIVKLFEFNKDNIVVIPHGISERIKTTNQFTTPPKNVLYIGRFIKQKGVMHILNVFVELKKQFEDLNLTLIGGGPLINKIKKFIKRNNITDSVNIFENVQSNFIYESYKKSDLFLMLSKYEAFGIAIAEAIASGVPTIVKRSGGIATYLINGTNGFFIDNEKDIRHIVEVATKILSNNELRNKLRNNGIKLKNKLSWEKSAIKTVSLITSNYLE</sequence>
<dbReference type="Pfam" id="PF13439">
    <property type="entry name" value="Glyco_transf_4"/>
    <property type="match status" value="1"/>
</dbReference>
<evidence type="ECO:0000259" key="2">
    <source>
        <dbReference type="Pfam" id="PF00534"/>
    </source>
</evidence>
<reference evidence="4" key="1">
    <citation type="journal article" date="2022" name="Nat. Microbiol.">
        <title>Unique mobile elements and scalable gene flow at the prokaryote-eukaryote boundary revealed by circularized Asgard archaea genomes.</title>
        <authorList>
            <person name="Wu F."/>
            <person name="Speth D.R."/>
            <person name="Philosof A."/>
            <person name="Cremiere A."/>
            <person name="Narayanan A."/>
            <person name="Barco R.A."/>
            <person name="Connon S.A."/>
            <person name="Amend J.P."/>
            <person name="Antoshechkin I.A."/>
            <person name="Orphan V.J."/>
        </authorList>
    </citation>
    <scope>NUCLEOTIDE SEQUENCE</scope>
    <source>
        <strain evidence="4">PR6</strain>
    </source>
</reference>
<dbReference type="EMBL" id="CP084167">
    <property type="protein sequence ID" value="UJG45024.1"/>
    <property type="molecule type" value="Genomic_DNA"/>
</dbReference>
<proteinExistence type="predicted"/>
<dbReference type="GO" id="GO:0016757">
    <property type="term" value="F:glycosyltransferase activity"/>
    <property type="evidence" value="ECO:0007669"/>
    <property type="project" value="InterPro"/>
</dbReference>
<protein>
    <submittedName>
        <fullName evidence="4">Glycosyltransferase family 4 protein</fullName>
    </submittedName>
</protein>
<dbReference type="PANTHER" id="PTHR46401:SF2">
    <property type="entry name" value="GLYCOSYLTRANSFERASE WBBK-RELATED"/>
    <property type="match status" value="1"/>
</dbReference>
<dbReference type="PANTHER" id="PTHR46401">
    <property type="entry name" value="GLYCOSYLTRANSFERASE WBBK-RELATED"/>
    <property type="match status" value="1"/>
</dbReference>
<feature type="domain" description="Glycosyltransferase subfamily 4-like N-terminal" evidence="3">
    <location>
        <begin position="15"/>
        <end position="180"/>
    </location>
</feature>
<evidence type="ECO:0000259" key="3">
    <source>
        <dbReference type="Pfam" id="PF13439"/>
    </source>
</evidence>
<dbReference type="CDD" id="cd03801">
    <property type="entry name" value="GT4_PimA-like"/>
    <property type="match status" value="1"/>
</dbReference>
<dbReference type="Proteomes" id="UP001200513">
    <property type="component" value="Chromosome"/>
</dbReference>
<dbReference type="Gene3D" id="3.40.50.2000">
    <property type="entry name" value="Glycogen Phosphorylase B"/>
    <property type="match status" value="2"/>
</dbReference>
<accession>A0A9Y1BTS9</accession>
<evidence type="ECO:0000313" key="4">
    <source>
        <dbReference type="EMBL" id="UJG45024.1"/>
    </source>
</evidence>
<gene>
    <name evidence="4" type="ORF">K9W46_03955</name>
</gene>